<gene>
    <name evidence="10 11" type="primary">plsY</name>
    <name evidence="11" type="ORF">PQO03_07185</name>
</gene>
<proteinExistence type="inferred from homology"/>
<evidence type="ECO:0000256" key="6">
    <source>
        <dbReference type="ARBA" id="ARBA00023098"/>
    </source>
</evidence>
<dbReference type="EMBL" id="CP117811">
    <property type="protein sequence ID" value="WDE95500.1"/>
    <property type="molecule type" value="Genomic_DNA"/>
</dbReference>
<evidence type="ECO:0000256" key="2">
    <source>
        <dbReference type="ARBA" id="ARBA00022516"/>
    </source>
</evidence>
<feature type="transmembrane region" description="Helical" evidence="10">
    <location>
        <begin position="51"/>
        <end position="74"/>
    </location>
</feature>
<dbReference type="RefSeq" id="WP_274149107.1">
    <property type="nucleotide sequence ID" value="NZ_CP117811.1"/>
</dbReference>
<dbReference type="EC" id="2.3.1.275" evidence="10"/>
<keyword evidence="2 10" id="KW-0444">Lipid biosynthesis</keyword>
<dbReference type="PANTHER" id="PTHR30309">
    <property type="entry name" value="INNER MEMBRANE PROTEIN YGIH"/>
    <property type="match status" value="1"/>
</dbReference>
<evidence type="ECO:0000256" key="4">
    <source>
        <dbReference type="ARBA" id="ARBA00022692"/>
    </source>
</evidence>
<evidence type="ECO:0000256" key="1">
    <source>
        <dbReference type="ARBA" id="ARBA00022475"/>
    </source>
</evidence>
<feature type="transmembrane region" description="Helical" evidence="10">
    <location>
        <begin position="142"/>
        <end position="163"/>
    </location>
</feature>
<comment type="pathway">
    <text evidence="10">Lipid metabolism; phospholipid metabolism.</text>
</comment>
<evidence type="ECO:0000313" key="12">
    <source>
        <dbReference type="Proteomes" id="UP001214250"/>
    </source>
</evidence>
<dbReference type="GO" id="GO:0004366">
    <property type="term" value="F:glycerol-3-phosphate O-acyltransferase activity"/>
    <property type="evidence" value="ECO:0007669"/>
    <property type="project" value="UniProtKB-EC"/>
</dbReference>
<protein>
    <recommendedName>
        <fullName evidence="10">Glycerol-3-phosphate acyltransferase</fullName>
    </recommendedName>
    <alternativeName>
        <fullName evidence="10">Acyl-PO4 G3P acyltransferase</fullName>
    </alternativeName>
    <alternativeName>
        <fullName evidence="10">Acyl-phosphate--glycerol-3-phosphate acyltransferase</fullName>
    </alternativeName>
    <alternativeName>
        <fullName evidence="10">G3P acyltransferase</fullName>
        <shortName evidence="10">GPAT</shortName>
        <ecNumber evidence="10">2.3.1.275</ecNumber>
    </alternativeName>
    <alternativeName>
        <fullName evidence="10">Lysophosphatidic acid synthase</fullName>
        <shortName evidence="10">LPA synthase</shortName>
    </alternativeName>
</protein>
<reference evidence="11 12" key="1">
    <citation type="submission" date="2023-02" db="EMBL/GenBank/DDBJ databases">
        <title>Genome sequence of Lentisphaera profundi SAORIC-696.</title>
        <authorList>
            <person name="Kim e."/>
            <person name="Cho J.-C."/>
            <person name="Choi A."/>
            <person name="Kang I."/>
        </authorList>
    </citation>
    <scope>NUCLEOTIDE SEQUENCE [LARGE SCALE GENOMIC DNA]</scope>
    <source>
        <strain evidence="11 12">SAORIC-696</strain>
    </source>
</reference>
<feature type="transmembrane region" description="Helical" evidence="10">
    <location>
        <begin position="115"/>
        <end position="135"/>
    </location>
</feature>
<evidence type="ECO:0000313" key="11">
    <source>
        <dbReference type="EMBL" id="WDE95500.1"/>
    </source>
</evidence>
<feature type="transmembrane region" description="Helical" evidence="10">
    <location>
        <begin position="169"/>
        <end position="187"/>
    </location>
</feature>
<dbReference type="PANTHER" id="PTHR30309:SF0">
    <property type="entry name" value="GLYCEROL-3-PHOSPHATE ACYLTRANSFERASE-RELATED"/>
    <property type="match status" value="1"/>
</dbReference>
<comment type="function">
    <text evidence="10">Catalyzes the transfer of an acyl group from acyl-phosphate (acyl-PO(4)) to glycerol-3-phosphate (G3P) to form lysophosphatidic acid (LPA). This enzyme utilizes acyl-phosphate as fatty acyl donor, but not acyl-CoA or acyl-ACP.</text>
</comment>
<organism evidence="11 12">
    <name type="scientific">Lentisphaera profundi</name>
    <dbReference type="NCBI Taxonomy" id="1658616"/>
    <lineage>
        <taxon>Bacteria</taxon>
        <taxon>Pseudomonadati</taxon>
        <taxon>Lentisphaerota</taxon>
        <taxon>Lentisphaeria</taxon>
        <taxon>Lentisphaerales</taxon>
        <taxon>Lentisphaeraceae</taxon>
        <taxon>Lentisphaera</taxon>
    </lineage>
</organism>
<keyword evidence="9 10" id="KW-1208">Phospholipid metabolism</keyword>
<keyword evidence="4 10" id="KW-0812">Transmembrane</keyword>
<evidence type="ECO:0000256" key="9">
    <source>
        <dbReference type="ARBA" id="ARBA00023264"/>
    </source>
</evidence>
<comment type="subcellular location">
    <subcellularLocation>
        <location evidence="10">Cell membrane</location>
        <topology evidence="10">Multi-pass membrane protein</topology>
    </subcellularLocation>
</comment>
<dbReference type="SMART" id="SM01207">
    <property type="entry name" value="G3P_acyltransf"/>
    <property type="match status" value="1"/>
</dbReference>
<keyword evidence="7 10" id="KW-0472">Membrane</keyword>
<evidence type="ECO:0000256" key="3">
    <source>
        <dbReference type="ARBA" id="ARBA00022679"/>
    </source>
</evidence>
<keyword evidence="5 10" id="KW-1133">Transmembrane helix</keyword>
<keyword evidence="12" id="KW-1185">Reference proteome</keyword>
<feature type="transmembrane region" description="Helical" evidence="10">
    <location>
        <begin position="81"/>
        <end position="103"/>
    </location>
</feature>
<keyword evidence="11" id="KW-0012">Acyltransferase</keyword>
<keyword evidence="6 10" id="KW-0443">Lipid metabolism</keyword>
<keyword evidence="1 10" id="KW-1003">Cell membrane</keyword>
<dbReference type="Proteomes" id="UP001214250">
    <property type="component" value="Chromosome 1"/>
</dbReference>
<comment type="similarity">
    <text evidence="10">Belongs to the PlsY family.</text>
</comment>
<keyword evidence="3 10" id="KW-0808">Transferase</keyword>
<dbReference type="HAMAP" id="MF_01043">
    <property type="entry name" value="PlsY"/>
    <property type="match status" value="1"/>
</dbReference>
<dbReference type="NCBIfam" id="TIGR00023">
    <property type="entry name" value="glycerol-3-phosphate 1-O-acyltransferase PlsY"/>
    <property type="match status" value="1"/>
</dbReference>
<keyword evidence="8 10" id="KW-0594">Phospholipid biosynthesis</keyword>
<comment type="subunit">
    <text evidence="10">Probably interacts with PlsX.</text>
</comment>
<comment type="catalytic activity">
    <reaction evidence="10">
        <text>an acyl phosphate + sn-glycerol 3-phosphate = a 1-acyl-sn-glycero-3-phosphate + phosphate</text>
        <dbReference type="Rhea" id="RHEA:34075"/>
        <dbReference type="ChEBI" id="CHEBI:43474"/>
        <dbReference type="ChEBI" id="CHEBI:57597"/>
        <dbReference type="ChEBI" id="CHEBI:57970"/>
        <dbReference type="ChEBI" id="CHEBI:59918"/>
        <dbReference type="EC" id="2.3.1.275"/>
    </reaction>
</comment>
<evidence type="ECO:0000256" key="8">
    <source>
        <dbReference type="ARBA" id="ARBA00023209"/>
    </source>
</evidence>
<name>A0ABY7VQH9_9BACT</name>
<evidence type="ECO:0000256" key="10">
    <source>
        <dbReference type="HAMAP-Rule" id="MF_01043"/>
    </source>
</evidence>
<dbReference type="InterPro" id="IPR003811">
    <property type="entry name" value="G3P_acylTferase_PlsY"/>
</dbReference>
<accession>A0ABY7VQH9</accession>
<evidence type="ECO:0000256" key="5">
    <source>
        <dbReference type="ARBA" id="ARBA00022989"/>
    </source>
</evidence>
<sequence length="210" mass="22698">MLYLVTIGFCYLCGSIPFGLILAKANGVDIRKHGSGNIGATNVLRTLGKKWGYACFTLDFLKGLLPVLIISIFFNKNYPELADFATIIALPATISGHIFSIFLKFKGGKGVATGAGAVMAICPPAVSLALVIWFICFKMTGYVSLASIIAAIFVPIIAIALSSTQIIEVSQAQLILLTILATLVTYMHRSNIKRLWNGTESCFKKKEKQS</sequence>
<dbReference type="Pfam" id="PF02660">
    <property type="entry name" value="G3P_acyltransf"/>
    <property type="match status" value="1"/>
</dbReference>
<evidence type="ECO:0000256" key="7">
    <source>
        <dbReference type="ARBA" id="ARBA00023136"/>
    </source>
</evidence>